<dbReference type="GO" id="GO:0046872">
    <property type="term" value="F:metal ion binding"/>
    <property type="evidence" value="ECO:0007669"/>
    <property type="project" value="UniProtKB-KW"/>
</dbReference>
<dbReference type="PANTHER" id="PTHR35005:SF1">
    <property type="entry name" value="2-AMINO-5-FORMYLAMINO-6-RIBOSYLAMINOPYRIMIDIN-4(3H)-ONE 5'-MONOPHOSPHATE DEFORMYLASE"/>
    <property type="match status" value="1"/>
</dbReference>
<sequence length="260" mass="26917">MTRRLHELAGPAAAAAITPASVVVIPTGAIEHHGPHLPLATDLITADAVASAAVERAVEAGVDAWLLPGLAYTKSDEHAWAPGTMWVTAETLLSTLVDLGRSLETLGATTVLFLNGHGGNVAPLGIALRELRRRFGLRTFATSVTVPCGDGESGGDEHGMPIHAGHGETSLLLHLRPELVDMSLAERHVPAHLGATPRIGFHSTPVSFGWLSDDFGPSGVIGDPTAASAAVGAEAFESNVAGAVESLLQITRFTHRPAEG</sequence>
<keyword evidence="4" id="KW-0862">Zinc</keyword>
<reference evidence="7" key="1">
    <citation type="submission" date="2016-10" db="EMBL/GenBank/DDBJ databases">
        <authorList>
            <person name="Varghese N."/>
        </authorList>
    </citation>
    <scope>NUCLEOTIDE SEQUENCE [LARGE SCALE GENOMIC DNA]</scope>
    <source>
        <strain evidence="7">DSM 24868</strain>
    </source>
</reference>
<dbReference type="Pfam" id="PF02633">
    <property type="entry name" value="Creatininase"/>
    <property type="match status" value="1"/>
</dbReference>
<evidence type="ECO:0000256" key="1">
    <source>
        <dbReference type="ARBA" id="ARBA00001947"/>
    </source>
</evidence>
<accession>A0A1H7A2F0</accession>
<evidence type="ECO:0000256" key="4">
    <source>
        <dbReference type="ARBA" id="ARBA00022833"/>
    </source>
</evidence>
<dbReference type="Proteomes" id="UP000183315">
    <property type="component" value="Unassembled WGS sequence"/>
</dbReference>
<dbReference type="GO" id="GO:0009231">
    <property type="term" value="P:riboflavin biosynthetic process"/>
    <property type="evidence" value="ECO:0007669"/>
    <property type="project" value="TreeGrafter"/>
</dbReference>
<evidence type="ECO:0000256" key="2">
    <source>
        <dbReference type="ARBA" id="ARBA00022723"/>
    </source>
</evidence>
<dbReference type="Gene3D" id="3.40.50.10310">
    <property type="entry name" value="Creatininase"/>
    <property type="match status" value="1"/>
</dbReference>
<keyword evidence="3 6" id="KW-0378">Hydrolase</keyword>
<evidence type="ECO:0000256" key="3">
    <source>
        <dbReference type="ARBA" id="ARBA00022801"/>
    </source>
</evidence>
<evidence type="ECO:0000313" key="7">
    <source>
        <dbReference type="Proteomes" id="UP000183315"/>
    </source>
</evidence>
<protein>
    <submittedName>
        <fullName evidence="6">Creatinine amidohydrolase</fullName>
    </submittedName>
</protein>
<dbReference type="eggNOG" id="COG1402">
    <property type="taxonomic scope" value="Bacteria"/>
</dbReference>
<keyword evidence="2" id="KW-0479">Metal-binding</keyword>
<dbReference type="OrthoDB" id="9801445at2"/>
<evidence type="ECO:0000313" key="6">
    <source>
        <dbReference type="EMBL" id="SEJ59658.1"/>
    </source>
</evidence>
<dbReference type="STRING" id="1043493.SAMN05421637_2363"/>
<dbReference type="PANTHER" id="PTHR35005">
    <property type="entry name" value="3-DEHYDRO-SCYLLO-INOSOSE HYDROLASE"/>
    <property type="match status" value="1"/>
</dbReference>
<evidence type="ECO:0000256" key="5">
    <source>
        <dbReference type="ARBA" id="ARBA00024029"/>
    </source>
</evidence>
<dbReference type="EMBL" id="FNZI01000005">
    <property type="protein sequence ID" value="SEJ59658.1"/>
    <property type="molecule type" value="Genomic_DNA"/>
</dbReference>
<dbReference type="GO" id="GO:0016811">
    <property type="term" value="F:hydrolase activity, acting on carbon-nitrogen (but not peptide) bonds, in linear amides"/>
    <property type="evidence" value="ECO:0007669"/>
    <property type="project" value="TreeGrafter"/>
</dbReference>
<dbReference type="RefSeq" id="WP_042214649.1">
    <property type="nucleotide sequence ID" value="NZ_BBLU01000007.1"/>
</dbReference>
<gene>
    <name evidence="6" type="ORF">SAMN05421637_2363</name>
</gene>
<comment type="cofactor">
    <cofactor evidence="1">
        <name>Zn(2+)</name>
        <dbReference type="ChEBI" id="CHEBI:29105"/>
    </cofactor>
</comment>
<dbReference type="SUPFAM" id="SSF102215">
    <property type="entry name" value="Creatininase"/>
    <property type="match status" value="1"/>
</dbReference>
<dbReference type="InterPro" id="IPR024087">
    <property type="entry name" value="Creatininase-like_sf"/>
</dbReference>
<dbReference type="AlphaFoldDB" id="A0A1H7A2F0"/>
<comment type="similarity">
    <text evidence="5">Belongs to the creatininase superfamily.</text>
</comment>
<proteinExistence type="inferred from homology"/>
<organism evidence="6 7">
    <name type="scientific">Demequina mangrovi</name>
    <dbReference type="NCBI Taxonomy" id="1043493"/>
    <lineage>
        <taxon>Bacteria</taxon>
        <taxon>Bacillati</taxon>
        <taxon>Actinomycetota</taxon>
        <taxon>Actinomycetes</taxon>
        <taxon>Micrococcales</taxon>
        <taxon>Demequinaceae</taxon>
        <taxon>Demequina</taxon>
    </lineage>
</organism>
<dbReference type="InterPro" id="IPR003785">
    <property type="entry name" value="Creatininase/forma_Hydrolase"/>
</dbReference>
<name>A0A1H7A2F0_9MICO</name>
<keyword evidence="7" id="KW-1185">Reference proteome</keyword>